<comment type="caution">
    <text evidence="1">The sequence shown here is derived from an EMBL/GenBank/DDBJ whole genome shotgun (WGS) entry which is preliminary data.</text>
</comment>
<dbReference type="Proteomes" id="UP001177140">
    <property type="component" value="Unassembled WGS sequence"/>
</dbReference>
<dbReference type="PANTHER" id="PTHR32387:SF3">
    <property type="entry name" value="ATP_DNA BINDING PROTEIN"/>
    <property type="match status" value="1"/>
</dbReference>
<organism evidence="1 2">
    <name type="scientific">Papaver nudicaule</name>
    <name type="common">Iceland poppy</name>
    <dbReference type="NCBI Taxonomy" id="74823"/>
    <lineage>
        <taxon>Eukaryota</taxon>
        <taxon>Viridiplantae</taxon>
        <taxon>Streptophyta</taxon>
        <taxon>Embryophyta</taxon>
        <taxon>Tracheophyta</taxon>
        <taxon>Spermatophyta</taxon>
        <taxon>Magnoliopsida</taxon>
        <taxon>Ranunculales</taxon>
        <taxon>Papaveraceae</taxon>
        <taxon>Papaveroideae</taxon>
        <taxon>Papaver</taxon>
    </lineage>
</organism>
<reference evidence="1" key="1">
    <citation type="submission" date="2022-03" db="EMBL/GenBank/DDBJ databases">
        <title>A functionally conserved STORR gene fusion in Papaver species that diverged 16.8 million years ago.</title>
        <authorList>
            <person name="Catania T."/>
        </authorList>
    </citation>
    <scope>NUCLEOTIDE SEQUENCE</scope>
    <source>
        <strain evidence="1">S-191538</strain>
    </source>
</reference>
<evidence type="ECO:0000313" key="1">
    <source>
        <dbReference type="EMBL" id="MCL7031774.1"/>
    </source>
</evidence>
<proteinExistence type="predicted"/>
<dbReference type="PANTHER" id="PTHR32387">
    <property type="entry name" value="WU:FJ29H11"/>
    <property type="match status" value="1"/>
</dbReference>
<protein>
    <submittedName>
        <fullName evidence="1">Uncharacterized protein</fullName>
    </submittedName>
</protein>
<evidence type="ECO:0000313" key="2">
    <source>
        <dbReference type="Proteomes" id="UP001177140"/>
    </source>
</evidence>
<dbReference type="EMBL" id="JAJJMA010115531">
    <property type="protein sequence ID" value="MCL7031774.1"/>
    <property type="molecule type" value="Genomic_DNA"/>
</dbReference>
<name>A0AA41V5H4_PAPNU</name>
<accession>A0AA41V5H4</accession>
<keyword evidence="2" id="KW-1185">Reference proteome</keyword>
<sequence>MRFVVSGLNIPRNPSVIAPTSVLSLMNCIRILTKDNLALPEDFLKQLQAIGVTVDVAHGCSLIASHLESHSAATVISRIYKCLCHFNWEPANKASGKIFVPNGSNMGEWVFPEECVIHDKDGLFGSQLYVLEKHYDDQDLLKYFCSAFGVRRHPDVADYCKLWNKWESTRQKLTAVECGAFWLYIANHWNSKTEKLLSEKLLKLPVSSKDSGDVLLFDKDVILIPDDLQLQDCLEKVSPDPLFVWYPKPSFPSLTKSKLNEIFSNIGVRTISESVNKEGSPLLDTAEMKQISARGAFIKRGLIRIILAFLADPSFEIGFEKRHQMVTYLLGLTVFETEEPITAGYRLKLSTGSTLKVEVSRMIRWERENMKLFTQKVDRSSSGHKENISYATNFSEVIAEGLLWEKADQIAGLCELIKLGWLLDFEEEAMGFLLKTKNMELCYEDEEFIKSAFALD</sequence>
<gene>
    <name evidence="1" type="ORF">MKW94_008115</name>
</gene>
<dbReference type="AlphaFoldDB" id="A0AA41V5H4"/>
<dbReference type="InterPro" id="IPR052957">
    <property type="entry name" value="Auxin_embryo_med"/>
</dbReference>